<reference evidence="1 2" key="1">
    <citation type="journal article" date="2024" name="Plant Biotechnol. J.">
        <title>Genome and CRISPR/Cas9 system of a widespread forest tree (Populus alba) in the world.</title>
        <authorList>
            <person name="Liu Y.J."/>
            <person name="Jiang P.F."/>
            <person name="Han X.M."/>
            <person name="Li X.Y."/>
            <person name="Wang H.M."/>
            <person name="Wang Y.J."/>
            <person name="Wang X.X."/>
            <person name="Zeng Q.Y."/>
        </authorList>
    </citation>
    <scope>NUCLEOTIDE SEQUENCE [LARGE SCALE GENOMIC DNA]</scope>
    <source>
        <strain evidence="2">cv. PAL-ZL1</strain>
    </source>
</reference>
<protein>
    <submittedName>
        <fullName evidence="1">Uncharacterized protein</fullName>
    </submittedName>
</protein>
<name>A0ACC4BJG2_POPAL</name>
<organism evidence="1 2">
    <name type="scientific">Populus alba</name>
    <name type="common">White poplar</name>
    <dbReference type="NCBI Taxonomy" id="43335"/>
    <lineage>
        <taxon>Eukaryota</taxon>
        <taxon>Viridiplantae</taxon>
        <taxon>Streptophyta</taxon>
        <taxon>Embryophyta</taxon>
        <taxon>Tracheophyta</taxon>
        <taxon>Spermatophyta</taxon>
        <taxon>Magnoliopsida</taxon>
        <taxon>eudicotyledons</taxon>
        <taxon>Gunneridae</taxon>
        <taxon>Pentapetalae</taxon>
        <taxon>rosids</taxon>
        <taxon>fabids</taxon>
        <taxon>Malpighiales</taxon>
        <taxon>Salicaceae</taxon>
        <taxon>Saliceae</taxon>
        <taxon>Populus</taxon>
    </lineage>
</organism>
<accession>A0ACC4BJG2</accession>
<dbReference type="EMBL" id="RCHU02000010">
    <property type="protein sequence ID" value="KAL3578584.1"/>
    <property type="molecule type" value="Genomic_DNA"/>
</dbReference>
<keyword evidence="2" id="KW-1185">Reference proteome</keyword>
<sequence>MEFSQILGCTEEYSGANGSESGWTKYIASPVKENDFDDDNADSKNKQGDCRKGNYGNDDGGGESDDSMTSDASSGPSHPELPCRSSKGSVDIGPSKYATSKNSSKAKLQKQVKERDGSARIRVENEVSVLKANSAASYVQSGTKMSTSEGTFHASVTLFWISRIPLLSLFFSRKVTCMHEDFITSSSWKNEIQGMHPDTVHESGRVPVWLYYILVTDQQGGLADPED</sequence>
<evidence type="ECO:0000313" key="2">
    <source>
        <dbReference type="Proteomes" id="UP000309997"/>
    </source>
</evidence>
<comment type="caution">
    <text evidence="1">The sequence shown here is derived from an EMBL/GenBank/DDBJ whole genome shotgun (WGS) entry which is preliminary data.</text>
</comment>
<proteinExistence type="predicted"/>
<gene>
    <name evidence="1" type="ORF">D5086_020088</name>
</gene>
<evidence type="ECO:0000313" key="1">
    <source>
        <dbReference type="EMBL" id="KAL3578584.1"/>
    </source>
</evidence>
<dbReference type="Proteomes" id="UP000309997">
    <property type="component" value="Unassembled WGS sequence"/>
</dbReference>